<dbReference type="PRINTS" id="PR00081">
    <property type="entry name" value="GDHRDH"/>
</dbReference>
<dbReference type="RefSeq" id="WP_210509277.1">
    <property type="nucleotide sequence ID" value="NZ_JAFIDN010000001.1"/>
</dbReference>
<comment type="caution">
    <text evidence="4">The sequence shown here is derived from an EMBL/GenBank/DDBJ whole genome shotgun (WGS) entry which is preliminary data.</text>
</comment>
<accession>A0A8J7S6F7</accession>
<dbReference type="SUPFAM" id="SSF51735">
    <property type="entry name" value="NAD(P)-binding Rossmann-fold domains"/>
    <property type="match status" value="1"/>
</dbReference>
<dbReference type="Gene3D" id="3.40.50.720">
    <property type="entry name" value="NAD(P)-binding Rossmann-like Domain"/>
    <property type="match status" value="1"/>
</dbReference>
<keyword evidence="2" id="KW-0560">Oxidoreductase</keyword>
<keyword evidence="5" id="KW-1185">Reference proteome</keyword>
<proteinExistence type="inferred from homology"/>
<dbReference type="Proteomes" id="UP000673975">
    <property type="component" value="Unassembled WGS sequence"/>
</dbReference>
<dbReference type="PANTHER" id="PTHR42901:SF1">
    <property type="entry name" value="ALCOHOL DEHYDROGENASE"/>
    <property type="match status" value="1"/>
</dbReference>
<dbReference type="PRINTS" id="PR00080">
    <property type="entry name" value="SDRFAMILY"/>
</dbReference>
<evidence type="ECO:0000256" key="1">
    <source>
        <dbReference type="ARBA" id="ARBA00006484"/>
    </source>
</evidence>
<dbReference type="PROSITE" id="PS00061">
    <property type="entry name" value="ADH_SHORT"/>
    <property type="match status" value="1"/>
</dbReference>
<dbReference type="EMBL" id="JAFIDN010000001">
    <property type="protein sequence ID" value="MBP3191036.1"/>
    <property type="molecule type" value="Genomic_DNA"/>
</dbReference>
<evidence type="ECO:0000256" key="3">
    <source>
        <dbReference type="RuleBase" id="RU000363"/>
    </source>
</evidence>
<gene>
    <name evidence="4" type="ORF">NATSA_00020</name>
</gene>
<evidence type="ECO:0000256" key="2">
    <source>
        <dbReference type="ARBA" id="ARBA00023002"/>
    </source>
</evidence>
<reference evidence="4" key="1">
    <citation type="submission" date="2021-02" db="EMBL/GenBank/DDBJ databases">
        <title>Natronogracilivirga saccharolytica gen. nov. sp. nov. a new anaerobic, haloalkiliphilic carbohydrate-fermenting bacterium from soda lake and proposing of Cyclonatronumiaceae fam. nov. in the phylum Balneolaeota.</title>
        <authorList>
            <person name="Zhilina T.N."/>
            <person name="Sorokin D.Y."/>
            <person name="Zavarzina D.G."/>
            <person name="Toshchakov S.V."/>
            <person name="Kublanov I.V."/>
        </authorList>
    </citation>
    <scope>NUCLEOTIDE SEQUENCE</scope>
    <source>
        <strain evidence="4">Z-1702</strain>
    </source>
</reference>
<dbReference type="Pfam" id="PF00106">
    <property type="entry name" value="adh_short"/>
    <property type="match status" value="1"/>
</dbReference>
<name>A0A8J7S6F7_9BACT</name>
<dbReference type="AlphaFoldDB" id="A0A8J7S6F7"/>
<dbReference type="PANTHER" id="PTHR42901">
    <property type="entry name" value="ALCOHOL DEHYDROGENASE"/>
    <property type="match status" value="1"/>
</dbReference>
<dbReference type="GO" id="GO:0016616">
    <property type="term" value="F:oxidoreductase activity, acting on the CH-OH group of donors, NAD or NADP as acceptor"/>
    <property type="evidence" value="ECO:0007669"/>
    <property type="project" value="UniProtKB-ARBA"/>
</dbReference>
<evidence type="ECO:0000313" key="5">
    <source>
        <dbReference type="Proteomes" id="UP000673975"/>
    </source>
</evidence>
<comment type="similarity">
    <text evidence="1 3">Belongs to the short-chain dehydrogenases/reductases (SDR) family.</text>
</comment>
<organism evidence="4 5">
    <name type="scientific">Natronogracilivirga saccharolytica</name>
    <dbReference type="NCBI Taxonomy" id="2812953"/>
    <lineage>
        <taxon>Bacteria</taxon>
        <taxon>Pseudomonadati</taxon>
        <taxon>Balneolota</taxon>
        <taxon>Balneolia</taxon>
        <taxon>Balneolales</taxon>
        <taxon>Cyclonatronaceae</taxon>
        <taxon>Natronogracilivirga</taxon>
    </lineage>
</organism>
<dbReference type="InterPro" id="IPR036291">
    <property type="entry name" value="NAD(P)-bd_dom_sf"/>
</dbReference>
<sequence>MHLKGKVAIVTGASSGIGAEFAKALTSKGSRVYGLARRSDKLSSIQSQLGDLFVPVTLDVNDHQGVENWIKETFSDNHQPDILVNNAGLGLFGAVDEMPPEDWDTMINTNLTSVFRITRLIVPFMKKKDDVAHIVNIASVAGLIGNPNLSGYNASKFGLRGFSEALMKELRNDKIKVTCIYPGSVATEFFDDHGGTHSNMLQGKDVANTLIHILETPDNFLIDEITLRPLIPKPSG</sequence>
<protein>
    <submittedName>
        <fullName evidence="4">SDR family oxidoreductase</fullName>
    </submittedName>
</protein>
<dbReference type="InterPro" id="IPR002347">
    <property type="entry name" value="SDR_fam"/>
</dbReference>
<evidence type="ECO:0000313" key="4">
    <source>
        <dbReference type="EMBL" id="MBP3191036.1"/>
    </source>
</evidence>
<dbReference type="FunFam" id="3.40.50.720:FF:000047">
    <property type="entry name" value="NADP-dependent L-serine/L-allo-threonine dehydrogenase"/>
    <property type="match status" value="1"/>
</dbReference>
<dbReference type="InterPro" id="IPR020904">
    <property type="entry name" value="Sc_DH/Rdtase_CS"/>
</dbReference>